<sequence>MAELDRDLFSGIFSPQPCELQGTPPYGRVRHVRSSQTPGVPSTLDTSTPVESPTAALGRPRTHQRDIVNRPKLGFLPLEKWNRDVRYDEDPPIYLQYSIQWSATSSASSSNGKEFVRDTEPDVVLSPEDYWKQRLQSRVNELVRKELGSNTAYQVGHTVLTVSVGRAARKLVKRFEENIEWQVIDNQLTQWADLFQSGKKLRVDITFHYILPNQQPVSALSQPGRKKSTLSATQRMRQRRLNQLHAQQESTGEADTYADVYRVMRCPNSCAKGPHCFVDPVSKRHYKMFTYHLEDLVERKLNGMTLNSQDDVPDDFRRQLFAEERQRGEPGQAKSAKSAVGMTPITINNHFPDCPPCSAPKSSTDGGHEQTSTQATGPLDIPSPLDLRVREYSTWQKSRVEDPKYKADVDKACTATLEDYRDLQQIYSEQDVTFLVEKGVRVGTAKRFINDIPVWAKRRRCND</sequence>
<name>W2S5S9_CYPE1</name>
<keyword evidence="3" id="KW-1185">Reference proteome</keyword>
<feature type="region of interest" description="Disordered" evidence="1">
    <location>
        <begin position="32"/>
        <end position="62"/>
    </location>
</feature>
<dbReference type="OrthoDB" id="4161473at2759"/>
<gene>
    <name evidence="2" type="ORF">HMPREF1541_10936</name>
</gene>
<reference evidence="2 3" key="1">
    <citation type="submission" date="2013-03" db="EMBL/GenBank/DDBJ databases">
        <title>The Genome Sequence of Phialophora europaea CBS 101466.</title>
        <authorList>
            <consortium name="The Broad Institute Genomics Platform"/>
            <person name="Cuomo C."/>
            <person name="de Hoog S."/>
            <person name="Gorbushina A."/>
            <person name="Walker B."/>
            <person name="Young S.K."/>
            <person name="Zeng Q."/>
            <person name="Gargeya S."/>
            <person name="Fitzgerald M."/>
            <person name="Haas B."/>
            <person name="Abouelleil A."/>
            <person name="Allen A.W."/>
            <person name="Alvarado L."/>
            <person name="Arachchi H.M."/>
            <person name="Berlin A.M."/>
            <person name="Chapman S.B."/>
            <person name="Gainer-Dewar J."/>
            <person name="Goldberg J."/>
            <person name="Griggs A."/>
            <person name="Gujja S."/>
            <person name="Hansen M."/>
            <person name="Howarth C."/>
            <person name="Imamovic A."/>
            <person name="Ireland A."/>
            <person name="Larimer J."/>
            <person name="McCowan C."/>
            <person name="Murphy C."/>
            <person name="Pearson M."/>
            <person name="Poon T.W."/>
            <person name="Priest M."/>
            <person name="Roberts A."/>
            <person name="Saif S."/>
            <person name="Shea T."/>
            <person name="Sisk P."/>
            <person name="Sykes S."/>
            <person name="Wortman J."/>
            <person name="Nusbaum C."/>
            <person name="Birren B."/>
        </authorList>
    </citation>
    <scope>NUCLEOTIDE SEQUENCE [LARGE SCALE GENOMIC DNA]</scope>
    <source>
        <strain evidence="2 3">CBS 101466</strain>
    </source>
</reference>
<dbReference type="HOGENOM" id="CLU_037030_1_0_1"/>
<evidence type="ECO:0000313" key="3">
    <source>
        <dbReference type="Proteomes" id="UP000030752"/>
    </source>
</evidence>
<dbReference type="InParanoid" id="W2S5S9"/>
<proteinExistence type="predicted"/>
<evidence type="ECO:0000256" key="1">
    <source>
        <dbReference type="SAM" id="MobiDB-lite"/>
    </source>
</evidence>
<feature type="compositionally biased region" description="Polar residues" evidence="1">
    <location>
        <begin position="360"/>
        <end position="376"/>
    </location>
</feature>
<dbReference type="RefSeq" id="XP_008713827.1">
    <property type="nucleotide sequence ID" value="XM_008715605.1"/>
</dbReference>
<dbReference type="AlphaFoldDB" id="W2S5S9"/>
<dbReference type="EMBL" id="KB822716">
    <property type="protein sequence ID" value="ETN44071.1"/>
    <property type="molecule type" value="Genomic_DNA"/>
</dbReference>
<accession>W2S5S9</accession>
<feature type="compositionally biased region" description="Polar residues" evidence="1">
    <location>
        <begin position="34"/>
        <end position="51"/>
    </location>
</feature>
<dbReference type="STRING" id="1220924.W2S5S9"/>
<evidence type="ECO:0000313" key="2">
    <source>
        <dbReference type="EMBL" id="ETN44071.1"/>
    </source>
</evidence>
<organism evidence="2 3">
    <name type="scientific">Cyphellophora europaea (strain CBS 101466)</name>
    <name type="common">Phialophora europaea</name>
    <dbReference type="NCBI Taxonomy" id="1220924"/>
    <lineage>
        <taxon>Eukaryota</taxon>
        <taxon>Fungi</taxon>
        <taxon>Dikarya</taxon>
        <taxon>Ascomycota</taxon>
        <taxon>Pezizomycotina</taxon>
        <taxon>Eurotiomycetes</taxon>
        <taxon>Chaetothyriomycetidae</taxon>
        <taxon>Chaetothyriales</taxon>
        <taxon>Cyphellophoraceae</taxon>
        <taxon>Cyphellophora</taxon>
    </lineage>
</organism>
<dbReference type="VEuPathDB" id="FungiDB:HMPREF1541_10936"/>
<dbReference type="eggNOG" id="ENOG502SIP1">
    <property type="taxonomic scope" value="Eukaryota"/>
</dbReference>
<feature type="region of interest" description="Disordered" evidence="1">
    <location>
        <begin position="351"/>
        <end position="383"/>
    </location>
</feature>
<dbReference type="GeneID" id="19978275"/>
<dbReference type="Proteomes" id="UP000030752">
    <property type="component" value="Unassembled WGS sequence"/>
</dbReference>
<protein>
    <submittedName>
        <fullName evidence="2">Uncharacterized protein</fullName>
    </submittedName>
</protein>